<dbReference type="PROSITE" id="PS00018">
    <property type="entry name" value="EF_HAND_1"/>
    <property type="match status" value="1"/>
</dbReference>
<dbReference type="Pfam" id="PF09374">
    <property type="entry name" value="PG_binding_3"/>
    <property type="match status" value="1"/>
</dbReference>
<protein>
    <submittedName>
        <fullName evidence="4">Putative secretion activating protein</fullName>
    </submittedName>
</protein>
<dbReference type="InterPro" id="IPR008565">
    <property type="entry name" value="TtsA-like_GH18_dom"/>
</dbReference>
<dbReference type="Pfam" id="PF05838">
    <property type="entry name" value="Glyco_hydro_108"/>
    <property type="match status" value="1"/>
</dbReference>
<proteinExistence type="predicted"/>
<dbReference type="InterPro" id="IPR023346">
    <property type="entry name" value="Lysozyme-like_dom_sf"/>
</dbReference>
<dbReference type="SUPFAM" id="SSF53955">
    <property type="entry name" value="Lysozyme-like"/>
    <property type="match status" value="1"/>
</dbReference>
<evidence type="ECO:0000259" key="3">
    <source>
        <dbReference type="Pfam" id="PF09374"/>
    </source>
</evidence>
<dbReference type="Gene3D" id="1.20.141.10">
    <property type="entry name" value="Chitosanase, subunit A, domain 1"/>
    <property type="match status" value="1"/>
</dbReference>
<evidence type="ECO:0000256" key="1">
    <source>
        <dbReference type="SAM" id="MobiDB-lite"/>
    </source>
</evidence>
<organism evidence="4 5">
    <name type="scientific">Salipiger abyssi</name>
    <dbReference type="NCBI Taxonomy" id="1250539"/>
    <lineage>
        <taxon>Bacteria</taxon>
        <taxon>Pseudomonadati</taxon>
        <taxon>Pseudomonadota</taxon>
        <taxon>Alphaproteobacteria</taxon>
        <taxon>Rhodobacterales</taxon>
        <taxon>Roseobacteraceae</taxon>
        <taxon>Salipiger</taxon>
    </lineage>
</organism>
<dbReference type="STRING" id="1250539.Ga0080574_TMP2817"/>
<reference evidence="4 5" key="1">
    <citation type="submission" date="2016-04" db="EMBL/GenBank/DDBJ databases">
        <title>Deep-sea bacteria in the southern Pacific.</title>
        <authorList>
            <person name="Tang K."/>
        </authorList>
    </citation>
    <scope>NUCLEOTIDE SEQUENCE [LARGE SCALE GENOMIC DNA]</scope>
    <source>
        <strain evidence="4 5">JLT2014</strain>
    </source>
</reference>
<dbReference type="CDD" id="cd13926">
    <property type="entry name" value="N-acetylmuramidase_GH108"/>
    <property type="match status" value="1"/>
</dbReference>
<feature type="region of interest" description="Disordered" evidence="1">
    <location>
        <begin position="177"/>
        <end position="197"/>
    </location>
</feature>
<dbReference type="EMBL" id="CP015093">
    <property type="protein sequence ID" value="APZ53151.1"/>
    <property type="molecule type" value="Genomic_DNA"/>
</dbReference>
<keyword evidence="5" id="KW-1185">Reference proteome</keyword>
<dbReference type="InterPro" id="IPR018247">
    <property type="entry name" value="EF_Hand_1_Ca_BS"/>
</dbReference>
<accession>A0A1P8UUS7</accession>
<sequence length="214" mass="22964">MRRAEICIPRILEHEGGYVNHPNDPGGATNRGVTIGTLRRLGMDLDGDGDIDIADLKALSEADAIKVYKAFYWDKVSADLLPIGIDYAVADFAVNSGPGRAAKYLQRLLSVTQDGDIGPITLSAAAKSDPATLVVDLCDARLRFMRGLSIWKTFGRGWTARVEGVESAALADIAEARLPEPDAPPANPAPAGDEVERQRRAMLSARNILDAALQ</sequence>
<dbReference type="AlphaFoldDB" id="A0A1P8UUS7"/>
<dbReference type="InterPro" id="IPR018537">
    <property type="entry name" value="Peptidoglycan-bd_3"/>
</dbReference>
<dbReference type="KEGG" id="paby:Ga0080574_TMP2817"/>
<dbReference type="RefSeq" id="WP_156876370.1">
    <property type="nucleotide sequence ID" value="NZ_CP015093.1"/>
</dbReference>
<feature type="domain" description="Peptidoglycan binding" evidence="3">
    <location>
        <begin position="101"/>
        <end position="161"/>
    </location>
</feature>
<gene>
    <name evidence="4" type="ORF">Ga0080574_TMP2817</name>
</gene>
<evidence type="ECO:0000313" key="4">
    <source>
        <dbReference type="EMBL" id="APZ53151.1"/>
    </source>
</evidence>
<evidence type="ECO:0000313" key="5">
    <source>
        <dbReference type="Proteomes" id="UP000187059"/>
    </source>
</evidence>
<evidence type="ECO:0000259" key="2">
    <source>
        <dbReference type="Pfam" id="PF05838"/>
    </source>
</evidence>
<feature type="domain" description="TtsA-like Glycoside hydrolase family 108" evidence="2">
    <location>
        <begin position="10"/>
        <end position="97"/>
    </location>
</feature>
<dbReference type="OrthoDB" id="9815229at2"/>
<dbReference type="Proteomes" id="UP000187059">
    <property type="component" value="Chromosome"/>
</dbReference>
<name>A0A1P8UUS7_9RHOB</name>